<sequence>MSALSSRRPSAIQRRSSAISGADSRRPSIDPSRLIPMDKTTAISGLDDFNVVFVGAGNIMFGSDEGPWNHSFRFEHKLGPRLKVVALIDPAIERATGVLQKKVR</sequence>
<protein>
    <submittedName>
        <fullName evidence="2">Uncharacterized protein</fullName>
    </submittedName>
</protein>
<feature type="region of interest" description="Disordered" evidence="1">
    <location>
        <begin position="1"/>
        <end position="34"/>
    </location>
</feature>
<keyword evidence="3" id="KW-1185">Reference proteome</keyword>
<accession>A0AAW0GQW0</accession>
<evidence type="ECO:0000256" key="1">
    <source>
        <dbReference type="SAM" id="MobiDB-lite"/>
    </source>
</evidence>
<gene>
    <name evidence="2" type="ORF">QCA50_003007</name>
</gene>
<evidence type="ECO:0000313" key="2">
    <source>
        <dbReference type="EMBL" id="KAK7693439.1"/>
    </source>
</evidence>
<dbReference type="Proteomes" id="UP001385951">
    <property type="component" value="Unassembled WGS sequence"/>
</dbReference>
<proteinExistence type="predicted"/>
<comment type="caution">
    <text evidence="2">The sequence shown here is derived from an EMBL/GenBank/DDBJ whole genome shotgun (WGS) entry which is preliminary data.</text>
</comment>
<feature type="compositionally biased region" description="Polar residues" evidence="1">
    <location>
        <begin position="1"/>
        <end position="19"/>
    </location>
</feature>
<dbReference type="AlphaFoldDB" id="A0AAW0GQW0"/>
<reference evidence="2 3" key="1">
    <citation type="submission" date="2022-09" db="EMBL/GenBank/DDBJ databases">
        <authorList>
            <person name="Palmer J.M."/>
        </authorList>
    </citation>
    <scope>NUCLEOTIDE SEQUENCE [LARGE SCALE GENOMIC DNA]</scope>
    <source>
        <strain evidence="2 3">DSM 7382</strain>
    </source>
</reference>
<organism evidence="2 3">
    <name type="scientific">Cerrena zonata</name>
    <dbReference type="NCBI Taxonomy" id="2478898"/>
    <lineage>
        <taxon>Eukaryota</taxon>
        <taxon>Fungi</taxon>
        <taxon>Dikarya</taxon>
        <taxon>Basidiomycota</taxon>
        <taxon>Agaricomycotina</taxon>
        <taxon>Agaricomycetes</taxon>
        <taxon>Polyporales</taxon>
        <taxon>Cerrenaceae</taxon>
        <taxon>Cerrena</taxon>
    </lineage>
</organism>
<dbReference type="EMBL" id="JASBNA010000003">
    <property type="protein sequence ID" value="KAK7693439.1"/>
    <property type="molecule type" value="Genomic_DNA"/>
</dbReference>
<evidence type="ECO:0000313" key="3">
    <source>
        <dbReference type="Proteomes" id="UP001385951"/>
    </source>
</evidence>
<name>A0AAW0GQW0_9APHY</name>